<name>A0A2K2FWA1_9SPHN</name>
<dbReference type="FunFam" id="3.40.605.10:FF:000007">
    <property type="entry name" value="NAD/NADP-dependent betaine aldehyde dehydrogenase"/>
    <property type="match status" value="1"/>
</dbReference>
<evidence type="ECO:0000313" key="7">
    <source>
        <dbReference type="Proteomes" id="UP000236327"/>
    </source>
</evidence>
<dbReference type="InterPro" id="IPR016162">
    <property type="entry name" value="Ald_DH_N"/>
</dbReference>
<dbReference type="OrthoDB" id="9802947at2"/>
<dbReference type="PANTHER" id="PTHR11699">
    <property type="entry name" value="ALDEHYDE DEHYDROGENASE-RELATED"/>
    <property type="match status" value="1"/>
</dbReference>
<evidence type="ECO:0000256" key="1">
    <source>
        <dbReference type="ARBA" id="ARBA00009986"/>
    </source>
</evidence>
<dbReference type="InterPro" id="IPR016161">
    <property type="entry name" value="Ald_DH/histidinol_DH"/>
</dbReference>
<evidence type="ECO:0000256" key="2">
    <source>
        <dbReference type="ARBA" id="ARBA00023002"/>
    </source>
</evidence>
<keyword evidence="2 4" id="KW-0560">Oxidoreductase</keyword>
<evidence type="ECO:0000256" key="3">
    <source>
        <dbReference type="PROSITE-ProRule" id="PRU10007"/>
    </source>
</evidence>
<dbReference type="CDD" id="cd07106">
    <property type="entry name" value="ALDH_AldA-AAD23400"/>
    <property type="match status" value="1"/>
</dbReference>
<dbReference type="AlphaFoldDB" id="A0A2K2FWA1"/>
<dbReference type="InterPro" id="IPR015590">
    <property type="entry name" value="Aldehyde_DH_dom"/>
</dbReference>
<dbReference type="PROSITE" id="PS00687">
    <property type="entry name" value="ALDEHYDE_DEHYDR_GLU"/>
    <property type="match status" value="1"/>
</dbReference>
<comment type="similarity">
    <text evidence="1 4">Belongs to the aldehyde dehydrogenase family.</text>
</comment>
<keyword evidence="7" id="KW-1185">Reference proteome</keyword>
<feature type="active site" evidence="3">
    <location>
        <position position="240"/>
    </location>
</feature>
<comment type="caution">
    <text evidence="6">The sequence shown here is derived from an EMBL/GenBank/DDBJ whole genome shotgun (WGS) entry which is preliminary data.</text>
</comment>
<dbReference type="InterPro" id="IPR044086">
    <property type="entry name" value="LUC3-like"/>
</dbReference>
<dbReference type="GO" id="GO:0016620">
    <property type="term" value="F:oxidoreductase activity, acting on the aldehyde or oxo group of donors, NAD or NADP as acceptor"/>
    <property type="evidence" value="ECO:0007669"/>
    <property type="project" value="InterPro"/>
</dbReference>
<feature type="domain" description="Aldehyde dehydrogenase" evidence="5">
    <location>
        <begin position="17"/>
        <end position="462"/>
    </location>
</feature>
<dbReference type="Pfam" id="PF00171">
    <property type="entry name" value="Aldedh"/>
    <property type="match status" value="1"/>
</dbReference>
<dbReference type="PROSITE" id="PS00070">
    <property type="entry name" value="ALDEHYDE_DEHYDR_CYS"/>
    <property type="match status" value="1"/>
</dbReference>
<dbReference type="Gene3D" id="3.40.605.10">
    <property type="entry name" value="Aldehyde Dehydrogenase, Chain A, domain 1"/>
    <property type="match status" value="1"/>
</dbReference>
<dbReference type="InterPro" id="IPR016160">
    <property type="entry name" value="Ald_DH_CS_CYS"/>
</dbReference>
<sequence>MTPYRMLIDGQLVEGARTIPVIDPSTGESFADAHVADETQLDEAVAAAARAFPGWASTSWQKRRECLLRFALRLDEEADYFARLLVREQGKPLSEARFEVDATVRGIRFYADIELKVEIRDHPTGPYEVERQPLGVVAGITPWNFPMILASNKYAPALIAGNTVVLKPAPTTPLTTLELGRLAADVFPRGVLNIVADDNDLGARLTGHPDVAKVSFTGSTITGKAVMRSAVEDMKRVTLELGGNDPAIVLQDADIEAAARGLAAAVFLNAGQVCAAPKRLYIAEEVYEEFQERFVAATREIRLGAGDEEGVTLGPVQNRMQFDKVRALIEEAAKSGTVLTGGHVANRPGFFVEPTIVADLSDEARLVTDEQFGPVVPLLRFTDEGDAIARANQGSFGLGASIWTRDLKRARLLARGISAGSVWINQHTAIHPDIPFGGVKQSGLGSEGGMEGVHEYTRLQVVNAAA</sequence>
<dbReference type="Proteomes" id="UP000236327">
    <property type="component" value="Unassembled WGS sequence"/>
</dbReference>
<gene>
    <name evidence="6" type="ORF">A8V01_25060</name>
</gene>
<dbReference type="Gene3D" id="3.40.309.10">
    <property type="entry name" value="Aldehyde Dehydrogenase, Chain A, domain 2"/>
    <property type="match status" value="1"/>
</dbReference>
<dbReference type="EMBL" id="LYMM01000060">
    <property type="protein sequence ID" value="PNU03069.1"/>
    <property type="molecule type" value="Genomic_DNA"/>
</dbReference>
<dbReference type="RefSeq" id="WP_103098126.1">
    <property type="nucleotide sequence ID" value="NZ_LYMM01000060.1"/>
</dbReference>
<dbReference type="InterPro" id="IPR016163">
    <property type="entry name" value="Ald_DH_C"/>
</dbReference>
<organism evidence="6 7">
    <name type="scientific">Novosphingobium guangzhouense</name>
    <dbReference type="NCBI Taxonomy" id="1850347"/>
    <lineage>
        <taxon>Bacteria</taxon>
        <taxon>Pseudomonadati</taxon>
        <taxon>Pseudomonadota</taxon>
        <taxon>Alphaproteobacteria</taxon>
        <taxon>Sphingomonadales</taxon>
        <taxon>Sphingomonadaceae</taxon>
        <taxon>Novosphingobium</taxon>
    </lineage>
</organism>
<evidence type="ECO:0000256" key="4">
    <source>
        <dbReference type="RuleBase" id="RU003345"/>
    </source>
</evidence>
<evidence type="ECO:0000313" key="6">
    <source>
        <dbReference type="EMBL" id="PNU03069.1"/>
    </source>
</evidence>
<dbReference type="InterPro" id="IPR029510">
    <property type="entry name" value="Ald_DH_CS_GLU"/>
</dbReference>
<reference evidence="6 7" key="1">
    <citation type="submission" date="2016-05" db="EMBL/GenBank/DDBJ databases">
        <title>Complete genome sequence of Novosphingobium guangzhouense SA925(T).</title>
        <authorList>
            <person name="Sha S."/>
        </authorList>
    </citation>
    <scope>NUCLEOTIDE SEQUENCE [LARGE SCALE GENOMIC DNA]</scope>
    <source>
        <strain evidence="6 7">SA925</strain>
    </source>
</reference>
<accession>A0A2K2FWA1</accession>
<evidence type="ECO:0000259" key="5">
    <source>
        <dbReference type="Pfam" id="PF00171"/>
    </source>
</evidence>
<dbReference type="SUPFAM" id="SSF53720">
    <property type="entry name" value="ALDH-like"/>
    <property type="match status" value="1"/>
</dbReference>
<protein>
    <submittedName>
        <fullName evidence="6">Aldehyde dehydrogenase</fullName>
    </submittedName>
</protein>
<proteinExistence type="inferred from homology"/>
<dbReference type="FunFam" id="3.40.309.10:FF:000009">
    <property type="entry name" value="Aldehyde dehydrogenase A"/>
    <property type="match status" value="1"/>
</dbReference>